<organism evidence="9 10">
    <name type="scientific">Belnapia rosea</name>
    <dbReference type="NCBI Taxonomy" id="938405"/>
    <lineage>
        <taxon>Bacteria</taxon>
        <taxon>Pseudomonadati</taxon>
        <taxon>Pseudomonadota</taxon>
        <taxon>Alphaproteobacteria</taxon>
        <taxon>Acetobacterales</taxon>
        <taxon>Roseomonadaceae</taxon>
        <taxon>Belnapia</taxon>
    </lineage>
</organism>
<dbReference type="EMBL" id="FMZX01000001">
    <property type="protein sequence ID" value="SDC38969.1"/>
    <property type="molecule type" value="Genomic_DNA"/>
</dbReference>
<keyword evidence="5" id="KW-0378">Hydrolase</keyword>
<dbReference type="Pfam" id="PF00293">
    <property type="entry name" value="NUDIX"/>
    <property type="match status" value="1"/>
</dbReference>
<sequence>MTDEPEITTLGTTLVYQNRWMRVREDAIRWRDGSTGIYGVVEKPDFVAILPREADGSVHLVEQYRYPIGRRVWEFPQGAWEGKPEADPLEVARGELREETGLVAGRMTYAGRFFQGYGYSTQACHVFLAEALSQGEASLEQEEQGLVTRRVPAAEFERMLRDGEIEDSTTLAVLALLRAKGLLP</sequence>
<dbReference type="AlphaFoldDB" id="A0A1G6L6M4"/>
<dbReference type="GO" id="GO:0019693">
    <property type="term" value="P:ribose phosphate metabolic process"/>
    <property type="evidence" value="ECO:0007669"/>
    <property type="project" value="TreeGrafter"/>
</dbReference>
<dbReference type="PANTHER" id="PTHR11839:SF18">
    <property type="entry name" value="NUDIX HYDROLASE DOMAIN-CONTAINING PROTEIN"/>
    <property type="match status" value="1"/>
</dbReference>
<evidence type="ECO:0000256" key="5">
    <source>
        <dbReference type="ARBA" id="ARBA00022801"/>
    </source>
</evidence>
<evidence type="ECO:0000256" key="7">
    <source>
        <dbReference type="ARBA" id="ARBA00032272"/>
    </source>
</evidence>
<evidence type="ECO:0000256" key="3">
    <source>
        <dbReference type="ARBA" id="ARBA00007275"/>
    </source>
</evidence>
<dbReference type="CDD" id="cd24161">
    <property type="entry name" value="NUDIX_ADPRase_Ndx2"/>
    <property type="match status" value="1"/>
</dbReference>
<reference evidence="9 10" key="1">
    <citation type="submission" date="2016-10" db="EMBL/GenBank/DDBJ databases">
        <authorList>
            <person name="de Groot N.N."/>
        </authorList>
    </citation>
    <scope>NUCLEOTIDE SEQUENCE [LARGE SCALE GENOMIC DNA]</scope>
    <source>
        <strain evidence="9 10">CPCC 100156</strain>
    </source>
</reference>
<dbReference type="InterPro" id="IPR000086">
    <property type="entry name" value="NUDIX_hydrolase_dom"/>
</dbReference>
<dbReference type="GO" id="GO:0006753">
    <property type="term" value="P:nucleoside phosphate metabolic process"/>
    <property type="evidence" value="ECO:0007669"/>
    <property type="project" value="TreeGrafter"/>
</dbReference>
<feature type="domain" description="Nudix hydrolase" evidence="8">
    <location>
        <begin position="41"/>
        <end position="173"/>
    </location>
</feature>
<name>A0A1G6L6M4_9PROT</name>
<evidence type="ECO:0000256" key="1">
    <source>
        <dbReference type="ARBA" id="ARBA00000847"/>
    </source>
</evidence>
<evidence type="ECO:0000256" key="4">
    <source>
        <dbReference type="ARBA" id="ARBA00016377"/>
    </source>
</evidence>
<evidence type="ECO:0000313" key="10">
    <source>
        <dbReference type="Proteomes" id="UP000198925"/>
    </source>
</evidence>
<dbReference type="Gene3D" id="3.90.79.10">
    <property type="entry name" value="Nucleoside Triphosphate Pyrophosphohydrolase"/>
    <property type="match status" value="1"/>
</dbReference>
<dbReference type="PANTHER" id="PTHR11839">
    <property type="entry name" value="UDP/ADP-SUGAR PYROPHOSPHATASE"/>
    <property type="match status" value="1"/>
</dbReference>
<dbReference type="InterPro" id="IPR015797">
    <property type="entry name" value="NUDIX_hydrolase-like_dom_sf"/>
</dbReference>
<dbReference type="RefSeq" id="WP_090660611.1">
    <property type="nucleotide sequence ID" value="NZ_FMZX01000001.1"/>
</dbReference>
<gene>
    <name evidence="9" type="ORF">SAMN04487779_1001783</name>
</gene>
<accession>A0A1G6L6M4</accession>
<dbReference type="GO" id="GO:0005829">
    <property type="term" value="C:cytosol"/>
    <property type="evidence" value="ECO:0007669"/>
    <property type="project" value="TreeGrafter"/>
</dbReference>
<comment type="catalytic activity">
    <reaction evidence="1">
        <text>GDP-alpha-D-mannose + H2O = alpha-D-mannose 1-phosphate + GMP + 2 H(+)</text>
        <dbReference type="Rhea" id="RHEA:27978"/>
        <dbReference type="ChEBI" id="CHEBI:15377"/>
        <dbReference type="ChEBI" id="CHEBI:15378"/>
        <dbReference type="ChEBI" id="CHEBI:57527"/>
        <dbReference type="ChEBI" id="CHEBI:58115"/>
        <dbReference type="ChEBI" id="CHEBI:58409"/>
    </reaction>
</comment>
<dbReference type="STRING" id="938405.SAMN02927895_03756"/>
<protein>
    <recommendedName>
        <fullName evidence="4">GDP-mannose pyrophosphatase</fullName>
    </recommendedName>
    <alternativeName>
        <fullName evidence="6">GDP-mannose hydrolase</fullName>
    </alternativeName>
    <alternativeName>
        <fullName evidence="7">GDPMK</fullName>
    </alternativeName>
</protein>
<evidence type="ECO:0000313" key="9">
    <source>
        <dbReference type="EMBL" id="SDC38969.1"/>
    </source>
</evidence>
<comment type="cofactor">
    <cofactor evidence="2">
        <name>Mg(2+)</name>
        <dbReference type="ChEBI" id="CHEBI:18420"/>
    </cofactor>
</comment>
<dbReference type="SUPFAM" id="SSF55811">
    <property type="entry name" value="Nudix"/>
    <property type="match status" value="1"/>
</dbReference>
<dbReference type="Proteomes" id="UP000198925">
    <property type="component" value="Unassembled WGS sequence"/>
</dbReference>
<evidence type="ECO:0000256" key="2">
    <source>
        <dbReference type="ARBA" id="ARBA00001946"/>
    </source>
</evidence>
<evidence type="ECO:0000256" key="6">
    <source>
        <dbReference type="ARBA" id="ARBA00032162"/>
    </source>
</evidence>
<keyword evidence="10" id="KW-1185">Reference proteome</keyword>
<comment type="similarity">
    <text evidence="3">Belongs to the Nudix hydrolase family. NudK subfamily.</text>
</comment>
<dbReference type="GO" id="GO:0016787">
    <property type="term" value="F:hydrolase activity"/>
    <property type="evidence" value="ECO:0007669"/>
    <property type="project" value="UniProtKB-KW"/>
</dbReference>
<proteinExistence type="inferred from homology"/>
<evidence type="ECO:0000259" key="8">
    <source>
        <dbReference type="PROSITE" id="PS51462"/>
    </source>
</evidence>
<dbReference type="PROSITE" id="PS51462">
    <property type="entry name" value="NUDIX"/>
    <property type="match status" value="1"/>
</dbReference>